<feature type="domain" description="VOC" evidence="2">
    <location>
        <begin position="5"/>
        <end position="134"/>
    </location>
</feature>
<dbReference type="Proteomes" id="UP001183809">
    <property type="component" value="Unassembled WGS sequence"/>
</dbReference>
<dbReference type="PROSITE" id="PS51819">
    <property type="entry name" value="VOC"/>
    <property type="match status" value="1"/>
</dbReference>
<dbReference type="InterPro" id="IPR004360">
    <property type="entry name" value="Glyas_Fos-R_dOase_dom"/>
</dbReference>
<dbReference type="InterPro" id="IPR051785">
    <property type="entry name" value="MMCE/EMCE_epimerase"/>
</dbReference>
<evidence type="ECO:0000313" key="3">
    <source>
        <dbReference type="EMBL" id="MDT0468438.1"/>
    </source>
</evidence>
<evidence type="ECO:0000259" key="2">
    <source>
        <dbReference type="PROSITE" id="PS51819"/>
    </source>
</evidence>
<evidence type="ECO:0000313" key="4">
    <source>
        <dbReference type="Proteomes" id="UP001183809"/>
    </source>
</evidence>
<dbReference type="SUPFAM" id="SSF54593">
    <property type="entry name" value="Glyoxalase/Bleomycin resistance protein/Dihydroxybiphenyl dioxygenase"/>
    <property type="match status" value="1"/>
</dbReference>
<keyword evidence="1" id="KW-0479">Metal-binding</keyword>
<dbReference type="EMBL" id="JAVREY010000074">
    <property type="protein sequence ID" value="MDT0468438.1"/>
    <property type="molecule type" value="Genomic_DNA"/>
</dbReference>
<dbReference type="InterPro" id="IPR037523">
    <property type="entry name" value="VOC_core"/>
</dbReference>
<dbReference type="PANTHER" id="PTHR43048">
    <property type="entry name" value="METHYLMALONYL-COA EPIMERASE"/>
    <property type="match status" value="1"/>
</dbReference>
<dbReference type="Pfam" id="PF00903">
    <property type="entry name" value="Glyoxalase"/>
    <property type="match status" value="1"/>
</dbReference>
<evidence type="ECO:0000256" key="1">
    <source>
        <dbReference type="ARBA" id="ARBA00022723"/>
    </source>
</evidence>
<protein>
    <submittedName>
        <fullName evidence="3">VOC family protein</fullName>
    </submittedName>
</protein>
<comment type="caution">
    <text evidence="3">The sequence shown here is derived from an EMBL/GenBank/DDBJ whole genome shotgun (WGS) entry which is preliminary data.</text>
</comment>
<name>A0ABU2U5C6_9ACTN</name>
<keyword evidence="4" id="KW-1185">Reference proteome</keyword>
<gene>
    <name evidence="3" type="ORF">RM764_36535</name>
</gene>
<organism evidence="3 4">
    <name type="scientific">Streptomyces gibsoniae</name>
    <dbReference type="NCBI Taxonomy" id="3075529"/>
    <lineage>
        <taxon>Bacteria</taxon>
        <taxon>Bacillati</taxon>
        <taxon>Actinomycetota</taxon>
        <taxon>Actinomycetes</taxon>
        <taxon>Kitasatosporales</taxon>
        <taxon>Streptomycetaceae</taxon>
        <taxon>Streptomyces</taxon>
    </lineage>
</organism>
<dbReference type="RefSeq" id="WP_311699881.1">
    <property type="nucleotide sequence ID" value="NZ_JAVREY010000074.1"/>
</dbReference>
<reference evidence="4" key="1">
    <citation type="submission" date="2023-07" db="EMBL/GenBank/DDBJ databases">
        <title>30 novel species of actinomycetes from the DSMZ collection.</title>
        <authorList>
            <person name="Nouioui I."/>
        </authorList>
    </citation>
    <scope>NUCLEOTIDE SEQUENCE [LARGE SCALE GENOMIC DNA]</scope>
    <source>
        <strain evidence="4">DSM 41699</strain>
    </source>
</reference>
<sequence length="142" mass="15214">MSTVSFDHIGLSVADLERQRRFYIEAFGFHDRHRTEIPEAGIRIVLLSGPGGAAIELTERAGSAPQHFADPVEGAGVQGYFHWALTVDDLEAAVSTAVACGARVISPPAPARRPGIRFAYLADPEGNLIELLRHTHDGAGTS</sequence>
<dbReference type="Gene3D" id="3.10.180.10">
    <property type="entry name" value="2,3-Dihydroxybiphenyl 1,2-Dioxygenase, domain 1"/>
    <property type="match status" value="1"/>
</dbReference>
<dbReference type="InterPro" id="IPR029068">
    <property type="entry name" value="Glyas_Bleomycin-R_OHBP_Dase"/>
</dbReference>
<dbReference type="PANTHER" id="PTHR43048:SF3">
    <property type="entry name" value="METHYLMALONYL-COA EPIMERASE, MITOCHONDRIAL"/>
    <property type="match status" value="1"/>
</dbReference>
<accession>A0ABU2U5C6</accession>
<proteinExistence type="predicted"/>